<gene>
    <name evidence="1" type="ORF">LSALG_LOCUS18073</name>
</gene>
<accession>A0AA36E185</accession>
<organism evidence="1 2">
    <name type="scientific">Lactuca saligna</name>
    <name type="common">Willowleaf lettuce</name>
    <dbReference type="NCBI Taxonomy" id="75948"/>
    <lineage>
        <taxon>Eukaryota</taxon>
        <taxon>Viridiplantae</taxon>
        <taxon>Streptophyta</taxon>
        <taxon>Embryophyta</taxon>
        <taxon>Tracheophyta</taxon>
        <taxon>Spermatophyta</taxon>
        <taxon>Magnoliopsida</taxon>
        <taxon>eudicotyledons</taxon>
        <taxon>Gunneridae</taxon>
        <taxon>Pentapetalae</taxon>
        <taxon>asterids</taxon>
        <taxon>campanulids</taxon>
        <taxon>Asterales</taxon>
        <taxon>Asteraceae</taxon>
        <taxon>Cichorioideae</taxon>
        <taxon>Cichorieae</taxon>
        <taxon>Lactucinae</taxon>
        <taxon>Lactuca</taxon>
    </lineage>
</organism>
<reference evidence="1" key="1">
    <citation type="submission" date="2023-04" db="EMBL/GenBank/DDBJ databases">
        <authorList>
            <person name="Vijverberg K."/>
            <person name="Xiong W."/>
            <person name="Schranz E."/>
        </authorList>
    </citation>
    <scope>NUCLEOTIDE SEQUENCE</scope>
</reference>
<name>A0AA36E185_LACSI</name>
<protein>
    <submittedName>
        <fullName evidence="1">Uncharacterized protein</fullName>
    </submittedName>
</protein>
<dbReference type="EMBL" id="OX465080">
    <property type="protein sequence ID" value="CAI9278187.1"/>
    <property type="molecule type" value="Genomic_DNA"/>
</dbReference>
<evidence type="ECO:0000313" key="2">
    <source>
        <dbReference type="Proteomes" id="UP001177003"/>
    </source>
</evidence>
<keyword evidence="2" id="KW-1185">Reference proteome</keyword>
<evidence type="ECO:0000313" key="1">
    <source>
        <dbReference type="EMBL" id="CAI9278187.1"/>
    </source>
</evidence>
<dbReference type="AlphaFoldDB" id="A0AA36E185"/>
<sequence>MFNPQNQRQTLFSDDSTITTNSNVIRCYVFLPIIWNDDFDPITGGLPYLQGYRQYSDVVQSLMFTDDTWLRPKFRVMAPAVGSIARMVMGGGSRPKSGE</sequence>
<dbReference type="Proteomes" id="UP001177003">
    <property type="component" value="Chromosome 4"/>
</dbReference>
<proteinExistence type="predicted"/>